<accession>A0ACC1ME20</accession>
<name>A0ACC1ME20_9HYPO</name>
<sequence length="110" mass="11182">MVPLEDRLRRGGVHGVKDGIVESRLVACLVMVVVDDGLCAGDDLRDGGATGVGVCGWGRMRMGRGKDAAAGCAGALMDVVGVAGGGIVVVLPLSTNGRCLLTTELKFLNS</sequence>
<reference evidence="1" key="1">
    <citation type="submission" date="2022-08" db="EMBL/GenBank/DDBJ databases">
        <title>Genome Sequence of Lecanicillium fungicola.</title>
        <authorList>
            <person name="Buettner E."/>
        </authorList>
    </citation>
    <scope>NUCLEOTIDE SEQUENCE</scope>
    <source>
        <strain evidence="1">Babe33</strain>
    </source>
</reference>
<dbReference type="EMBL" id="JANJQO010003507">
    <property type="protein sequence ID" value="KAJ2959075.1"/>
    <property type="molecule type" value="Genomic_DNA"/>
</dbReference>
<comment type="caution">
    <text evidence="1">The sequence shown here is derived from an EMBL/GenBank/DDBJ whole genome shotgun (WGS) entry which is preliminary data.</text>
</comment>
<dbReference type="Proteomes" id="UP001143910">
    <property type="component" value="Unassembled WGS sequence"/>
</dbReference>
<gene>
    <name evidence="1" type="ORF">NQ176_g11140</name>
</gene>
<keyword evidence="2" id="KW-1185">Reference proteome</keyword>
<proteinExistence type="predicted"/>
<protein>
    <submittedName>
        <fullName evidence="1">Uncharacterized protein</fullName>
    </submittedName>
</protein>
<evidence type="ECO:0000313" key="2">
    <source>
        <dbReference type="Proteomes" id="UP001143910"/>
    </source>
</evidence>
<evidence type="ECO:0000313" key="1">
    <source>
        <dbReference type="EMBL" id="KAJ2959075.1"/>
    </source>
</evidence>
<organism evidence="1 2">
    <name type="scientific">Zarea fungicola</name>
    <dbReference type="NCBI Taxonomy" id="93591"/>
    <lineage>
        <taxon>Eukaryota</taxon>
        <taxon>Fungi</taxon>
        <taxon>Dikarya</taxon>
        <taxon>Ascomycota</taxon>
        <taxon>Pezizomycotina</taxon>
        <taxon>Sordariomycetes</taxon>
        <taxon>Hypocreomycetidae</taxon>
        <taxon>Hypocreales</taxon>
        <taxon>Cordycipitaceae</taxon>
        <taxon>Zarea</taxon>
    </lineage>
</organism>